<feature type="domain" description="Haemolysin-type calcium binding-related" evidence="1">
    <location>
        <begin position="90"/>
        <end position="118"/>
    </location>
</feature>
<dbReference type="EMBL" id="JABEQG010000021">
    <property type="protein sequence ID" value="MBB2156936.1"/>
    <property type="molecule type" value="Genomic_DNA"/>
</dbReference>
<sequence>MALKAARLLPKRSARGLGIWRGDWPISRMRWETMRTKPRRIDGNGDADEIIYNKGYGDLVIGGVRDGTLKLGPGLDETSLWLKGDTNNALEIDVLGTSDKIEINGWFNNGASSSLSEIVGATEWKQMAR</sequence>
<proteinExistence type="predicted"/>
<dbReference type="AlphaFoldDB" id="A0A7W4I638"/>
<evidence type="ECO:0000259" key="1">
    <source>
        <dbReference type="Pfam" id="PF06594"/>
    </source>
</evidence>
<dbReference type="Pfam" id="PF06594">
    <property type="entry name" value="HCBP_related"/>
    <property type="match status" value="1"/>
</dbReference>
<gene>
    <name evidence="2" type="ORF">HLH33_11545</name>
</gene>
<dbReference type="RefSeq" id="WP_144880318.1">
    <property type="nucleotide sequence ID" value="NZ_JABEQG010000021.1"/>
</dbReference>
<accession>A0A7W4I638</accession>
<comment type="caution">
    <text evidence="2">The sequence shown here is derived from an EMBL/GenBank/DDBJ whole genome shotgun (WGS) entry which is preliminary data.</text>
</comment>
<protein>
    <recommendedName>
        <fullName evidence="1">Haemolysin-type calcium binding-related domain-containing protein</fullName>
    </recommendedName>
</protein>
<dbReference type="InterPro" id="IPR010566">
    <property type="entry name" value="Haemolys_ca-bd"/>
</dbReference>
<name>A0A7W4I638_GLUDI</name>
<reference evidence="2 3" key="1">
    <citation type="submission" date="2020-04" db="EMBL/GenBank/DDBJ databases">
        <title>Description of novel Gluconacetobacter.</title>
        <authorList>
            <person name="Sombolestani A."/>
        </authorList>
    </citation>
    <scope>NUCLEOTIDE SEQUENCE [LARGE SCALE GENOMIC DNA]</scope>
    <source>
        <strain evidence="2 3">LMG 7603</strain>
    </source>
</reference>
<evidence type="ECO:0000313" key="3">
    <source>
        <dbReference type="Proteomes" id="UP000550787"/>
    </source>
</evidence>
<dbReference type="Proteomes" id="UP000550787">
    <property type="component" value="Unassembled WGS sequence"/>
</dbReference>
<organism evidence="2 3">
    <name type="scientific">Gluconacetobacter diazotrophicus</name>
    <name type="common">Acetobacter diazotrophicus</name>
    <dbReference type="NCBI Taxonomy" id="33996"/>
    <lineage>
        <taxon>Bacteria</taxon>
        <taxon>Pseudomonadati</taxon>
        <taxon>Pseudomonadota</taxon>
        <taxon>Alphaproteobacteria</taxon>
        <taxon>Acetobacterales</taxon>
        <taxon>Acetobacteraceae</taxon>
        <taxon>Gluconacetobacter</taxon>
    </lineage>
</organism>
<evidence type="ECO:0000313" key="2">
    <source>
        <dbReference type="EMBL" id="MBB2156936.1"/>
    </source>
</evidence>